<dbReference type="InterPro" id="IPR048395">
    <property type="entry name" value="Glyco_hydro_31_C"/>
</dbReference>
<comment type="caution">
    <text evidence="2">The sequence shown here is derived from an EMBL/GenBank/DDBJ whole genome shotgun (WGS) entry which is preliminary data.</text>
</comment>
<name>A0AAV8Y6Q6_9CUCU</name>
<dbReference type="PANTHER" id="PTHR43053">
    <property type="entry name" value="GLYCOSIDASE FAMILY 31"/>
    <property type="match status" value="1"/>
</dbReference>
<keyword evidence="3" id="KW-1185">Reference proteome</keyword>
<evidence type="ECO:0000313" key="2">
    <source>
        <dbReference type="EMBL" id="KAJ8946625.1"/>
    </source>
</evidence>
<dbReference type="Proteomes" id="UP001162162">
    <property type="component" value="Unassembled WGS sequence"/>
</dbReference>
<dbReference type="InterPro" id="IPR050985">
    <property type="entry name" value="Alpha-glycosidase_related"/>
</dbReference>
<dbReference type="SUPFAM" id="SSF51011">
    <property type="entry name" value="Glycosyl hydrolase domain"/>
    <property type="match status" value="1"/>
</dbReference>
<protein>
    <recommendedName>
        <fullName evidence="1">Glycosyl hydrolase family 31 C-terminal domain-containing protein</fullName>
    </recommendedName>
</protein>
<dbReference type="InterPro" id="IPR013780">
    <property type="entry name" value="Glyco_hydro_b"/>
</dbReference>
<evidence type="ECO:0000313" key="3">
    <source>
        <dbReference type="Proteomes" id="UP001162162"/>
    </source>
</evidence>
<dbReference type="Gene3D" id="2.60.40.1180">
    <property type="entry name" value="Golgi alpha-mannosidase II"/>
    <property type="match status" value="1"/>
</dbReference>
<proteinExistence type="predicted"/>
<dbReference type="Pfam" id="PF21365">
    <property type="entry name" value="Glyco_hydro_31_3rd"/>
    <property type="match status" value="1"/>
</dbReference>
<dbReference type="AlphaFoldDB" id="A0AAV8Y6Q6"/>
<evidence type="ECO:0000259" key="1">
    <source>
        <dbReference type="Pfam" id="PF21365"/>
    </source>
</evidence>
<feature type="domain" description="Glycosyl hydrolase family 31 C-terminal" evidence="1">
    <location>
        <begin position="5"/>
        <end position="72"/>
    </location>
</feature>
<sequence length="81" mass="9422">MLDSEDPNCHVAEEEFSIGDELIVAPILYAHTSHRQVYLPAGVWKDGIDGSLRKGSRWIYDYKVEENEVAYFERMPDDTRF</sequence>
<reference evidence="2" key="1">
    <citation type="journal article" date="2023" name="Insect Mol. Biol.">
        <title>Genome sequencing provides insights into the evolution of gene families encoding plant cell wall-degrading enzymes in longhorned beetles.</title>
        <authorList>
            <person name="Shin N.R."/>
            <person name="Okamura Y."/>
            <person name="Kirsch R."/>
            <person name="Pauchet Y."/>
        </authorList>
    </citation>
    <scope>NUCLEOTIDE SEQUENCE</scope>
    <source>
        <strain evidence="2">AMC_N1</strain>
    </source>
</reference>
<dbReference type="PANTHER" id="PTHR43053:SF6">
    <property type="entry name" value="SITS-BINDING PROTEIN"/>
    <property type="match status" value="1"/>
</dbReference>
<organism evidence="2 3">
    <name type="scientific">Aromia moschata</name>
    <dbReference type="NCBI Taxonomy" id="1265417"/>
    <lineage>
        <taxon>Eukaryota</taxon>
        <taxon>Metazoa</taxon>
        <taxon>Ecdysozoa</taxon>
        <taxon>Arthropoda</taxon>
        <taxon>Hexapoda</taxon>
        <taxon>Insecta</taxon>
        <taxon>Pterygota</taxon>
        <taxon>Neoptera</taxon>
        <taxon>Endopterygota</taxon>
        <taxon>Coleoptera</taxon>
        <taxon>Polyphaga</taxon>
        <taxon>Cucujiformia</taxon>
        <taxon>Chrysomeloidea</taxon>
        <taxon>Cerambycidae</taxon>
        <taxon>Cerambycinae</taxon>
        <taxon>Callichromatini</taxon>
        <taxon>Aromia</taxon>
    </lineage>
</organism>
<accession>A0AAV8Y6Q6</accession>
<dbReference type="EMBL" id="JAPWTK010000181">
    <property type="protein sequence ID" value="KAJ8946625.1"/>
    <property type="molecule type" value="Genomic_DNA"/>
</dbReference>
<gene>
    <name evidence="2" type="ORF">NQ318_007228</name>
</gene>